<evidence type="ECO:0000256" key="1">
    <source>
        <dbReference type="ARBA" id="ARBA00005771"/>
    </source>
</evidence>
<evidence type="ECO:0000256" key="2">
    <source>
        <dbReference type="ARBA" id="ARBA00022679"/>
    </source>
</evidence>
<name>A0AAV2HAE8_LYMST</name>
<keyword evidence="2" id="KW-0808">Transferase</keyword>
<proteinExistence type="inferred from homology"/>
<reference evidence="4 5" key="1">
    <citation type="submission" date="2024-04" db="EMBL/GenBank/DDBJ databases">
        <authorList>
            <consortium name="Genoscope - CEA"/>
            <person name="William W."/>
        </authorList>
    </citation>
    <scope>NUCLEOTIDE SEQUENCE [LARGE SCALE GENOMIC DNA]</scope>
</reference>
<dbReference type="Pfam" id="PF00685">
    <property type="entry name" value="Sulfotransfer_1"/>
    <property type="match status" value="1"/>
</dbReference>
<evidence type="ECO:0000313" key="5">
    <source>
        <dbReference type="Proteomes" id="UP001497497"/>
    </source>
</evidence>
<dbReference type="InterPro" id="IPR027417">
    <property type="entry name" value="P-loop_NTPase"/>
</dbReference>
<dbReference type="InterPro" id="IPR000863">
    <property type="entry name" value="Sulfotransferase_dom"/>
</dbReference>
<accession>A0AAV2HAE8</accession>
<dbReference type="AlphaFoldDB" id="A0AAV2HAE8"/>
<comment type="caution">
    <text evidence="4">The sequence shown here is derived from an EMBL/GenBank/DDBJ whole genome shotgun (WGS) entry which is preliminary data.</text>
</comment>
<evidence type="ECO:0000259" key="3">
    <source>
        <dbReference type="Pfam" id="PF00685"/>
    </source>
</evidence>
<protein>
    <recommendedName>
        <fullName evidence="3">Sulfotransferase domain-containing protein</fullName>
    </recommendedName>
</protein>
<gene>
    <name evidence="4" type="ORF">GSLYS_00004568001</name>
</gene>
<organism evidence="4 5">
    <name type="scientific">Lymnaea stagnalis</name>
    <name type="common">Great pond snail</name>
    <name type="synonym">Helix stagnalis</name>
    <dbReference type="NCBI Taxonomy" id="6523"/>
    <lineage>
        <taxon>Eukaryota</taxon>
        <taxon>Metazoa</taxon>
        <taxon>Spiralia</taxon>
        <taxon>Lophotrochozoa</taxon>
        <taxon>Mollusca</taxon>
        <taxon>Gastropoda</taxon>
        <taxon>Heterobranchia</taxon>
        <taxon>Euthyneura</taxon>
        <taxon>Panpulmonata</taxon>
        <taxon>Hygrophila</taxon>
        <taxon>Lymnaeoidea</taxon>
        <taxon>Lymnaeidae</taxon>
        <taxon>Lymnaea</taxon>
    </lineage>
</organism>
<sequence length="296" mass="34507">MDDLSIALKRNVGFHDTAGIRDASGKLVPFCRMPNGRIFPPFGQQYLSNVKTVKMRPDDILVCGYPKSGCHWTWEVMGMILKGKPEYSKIGKVETMLELSSPEVTEAAPSPRILNTHFWFEELPGEIKKNKTKIVFTTRNPKDTAVSHYNHHRNMTNIYNYDGDFGDWIPLWIDGNIDYGSFLEFHLKWDKAIRENPDQPILVLNYEDMKQDILPSIRKLATFLDVNLTEQQIQDIAQVSDFDTMKSRYKGTPCERLIRKGQVGDWKNWFTVARSEQVDQWQEQLDQTMFRFRYSL</sequence>
<feature type="domain" description="Sulfotransferase" evidence="3">
    <location>
        <begin position="57"/>
        <end position="284"/>
    </location>
</feature>
<keyword evidence="5" id="KW-1185">Reference proteome</keyword>
<dbReference type="Gene3D" id="3.40.50.300">
    <property type="entry name" value="P-loop containing nucleotide triphosphate hydrolases"/>
    <property type="match status" value="1"/>
</dbReference>
<comment type="similarity">
    <text evidence="1">Belongs to the sulfotransferase 1 family.</text>
</comment>
<dbReference type="Proteomes" id="UP001497497">
    <property type="component" value="Unassembled WGS sequence"/>
</dbReference>
<dbReference type="PANTHER" id="PTHR11783">
    <property type="entry name" value="SULFOTRANSFERASE SULT"/>
    <property type="match status" value="1"/>
</dbReference>
<evidence type="ECO:0000313" key="4">
    <source>
        <dbReference type="EMBL" id="CAL1530441.1"/>
    </source>
</evidence>
<dbReference type="GO" id="GO:0008146">
    <property type="term" value="F:sulfotransferase activity"/>
    <property type="evidence" value="ECO:0007669"/>
    <property type="project" value="InterPro"/>
</dbReference>
<dbReference type="EMBL" id="CAXITT010000069">
    <property type="protein sequence ID" value="CAL1530441.1"/>
    <property type="molecule type" value="Genomic_DNA"/>
</dbReference>
<dbReference type="SUPFAM" id="SSF52540">
    <property type="entry name" value="P-loop containing nucleoside triphosphate hydrolases"/>
    <property type="match status" value="1"/>
</dbReference>